<feature type="transmembrane region" description="Helical" evidence="6">
    <location>
        <begin position="322"/>
        <end position="339"/>
    </location>
</feature>
<dbReference type="InterPro" id="IPR036259">
    <property type="entry name" value="MFS_trans_sf"/>
</dbReference>
<dbReference type="PROSITE" id="PS50850">
    <property type="entry name" value="MFS"/>
    <property type="match status" value="1"/>
</dbReference>
<evidence type="ECO:0000313" key="8">
    <source>
        <dbReference type="EMBL" id="NYJ77485.1"/>
    </source>
</evidence>
<proteinExistence type="predicted"/>
<organism evidence="8 9">
    <name type="scientific">Nesterenkonia xinjiangensis</name>
    <dbReference type="NCBI Taxonomy" id="225327"/>
    <lineage>
        <taxon>Bacteria</taxon>
        <taxon>Bacillati</taxon>
        <taxon>Actinomycetota</taxon>
        <taxon>Actinomycetes</taxon>
        <taxon>Micrococcales</taxon>
        <taxon>Micrococcaceae</taxon>
        <taxon>Nesterenkonia</taxon>
    </lineage>
</organism>
<name>A0A7Z0GK72_9MICC</name>
<keyword evidence="9" id="KW-1185">Reference proteome</keyword>
<keyword evidence="3 6" id="KW-0812">Transmembrane</keyword>
<dbReference type="GO" id="GO:0005886">
    <property type="term" value="C:plasma membrane"/>
    <property type="evidence" value="ECO:0007669"/>
    <property type="project" value="UniProtKB-SubCell"/>
</dbReference>
<feature type="transmembrane region" description="Helical" evidence="6">
    <location>
        <begin position="297"/>
        <end position="316"/>
    </location>
</feature>
<dbReference type="GO" id="GO:0022857">
    <property type="term" value="F:transmembrane transporter activity"/>
    <property type="evidence" value="ECO:0007669"/>
    <property type="project" value="InterPro"/>
</dbReference>
<keyword evidence="4 6" id="KW-1133">Transmembrane helix</keyword>
<accession>A0A7Z0GK72</accession>
<dbReference type="InterPro" id="IPR011701">
    <property type="entry name" value="MFS"/>
</dbReference>
<evidence type="ECO:0000256" key="6">
    <source>
        <dbReference type="SAM" id="Phobius"/>
    </source>
</evidence>
<sequence length="417" mass="42798">MTHEHDPAVRRSHGRPWAIVTAGSVATVMSAPGQTAAIAVFTDPLIDELDITRNALSTSYMVATLLGACALPFIGRALDRYGIGRVMVAIGLVFGAVLVALSLVTEIIGLTLGFIGVRMVGQGALGLAASTAVAVHITRRRGLAIGIKTAVGSAGIAMAPVLLEWMIRHLGMSTVWLIEGLLVWAVVIPVALYFRRLPRPLVEPERSPSSGSISAVAPQLHWTASQAVRAPMFWIITAGVAASGMLGTGLQFHQIAALGERGLSPTEAAANFVPQAVAMLVVTIGVGGLADRLAPKVAVAASMLLLAGSMAFLTLVTDPWTGVIYGALLGASGGAVRTVEAASFARYFGTLHLGAIRGIVTTVAVGSTAFGPVMLSLGLDLVGSYALTAAILAAIPVVVGVAALFAPEPDRQGQPTG</sequence>
<feature type="transmembrane region" description="Helical" evidence="6">
    <location>
        <begin position="232"/>
        <end position="252"/>
    </location>
</feature>
<feature type="transmembrane region" description="Helical" evidence="6">
    <location>
        <begin position="86"/>
        <end position="109"/>
    </location>
</feature>
<evidence type="ECO:0000256" key="4">
    <source>
        <dbReference type="ARBA" id="ARBA00022989"/>
    </source>
</evidence>
<gene>
    <name evidence="8" type="ORF">HNR09_000896</name>
</gene>
<feature type="transmembrane region" description="Helical" evidence="6">
    <location>
        <begin position="142"/>
        <end position="163"/>
    </location>
</feature>
<dbReference type="Pfam" id="PF07690">
    <property type="entry name" value="MFS_1"/>
    <property type="match status" value="1"/>
</dbReference>
<feature type="transmembrane region" description="Helical" evidence="6">
    <location>
        <begin position="55"/>
        <end position="74"/>
    </location>
</feature>
<dbReference type="RefSeq" id="WP_343047445.1">
    <property type="nucleotide sequence ID" value="NZ_BAAALL010000004.1"/>
</dbReference>
<protein>
    <submittedName>
        <fullName evidence="8">MFS family permease</fullName>
    </submittedName>
</protein>
<evidence type="ECO:0000313" key="9">
    <source>
        <dbReference type="Proteomes" id="UP000535437"/>
    </source>
</evidence>
<comment type="subcellular location">
    <subcellularLocation>
        <location evidence="1">Cell membrane</location>
        <topology evidence="1">Multi-pass membrane protein</topology>
    </subcellularLocation>
</comment>
<dbReference type="SUPFAM" id="SSF103473">
    <property type="entry name" value="MFS general substrate transporter"/>
    <property type="match status" value="1"/>
</dbReference>
<comment type="caution">
    <text evidence="8">The sequence shown here is derived from an EMBL/GenBank/DDBJ whole genome shotgun (WGS) entry which is preliminary data.</text>
</comment>
<feature type="transmembrane region" description="Helical" evidence="6">
    <location>
        <begin position="175"/>
        <end position="194"/>
    </location>
</feature>
<reference evidence="8 9" key="1">
    <citation type="submission" date="2020-07" db="EMBL/GenBank/DDBJ databases">
        <title>Sequencing the genomes of 1000 actinobacteria strains.</title>
        <authorList>
            <person name="Klenk H.-P."/>
        </authorList>
    </citation>
    <scope>NUCLEOTIDE SEQUENCE [LARGE SCALE GENOMIC DNA]</scope>
    <source>
        <strain evidence="8 9">DSM 15475</strain>
    </source>
</reference>
<evidence type="ECO:0000256" key="1">
    <source>
        <dbReference type="ARBA" id="ARBA00004651"/>
    </source>
</evidence>
<dbReference type="Gene3D" id="1.20.1250.20">
    <property type="entry name" value="MFS general substrate transporter like domains"/>
    <property type="match status" value="2"/>
</dbReference>
<evidence type="ECO:0000256" key="2">
    <source>
        <dbReference type="ARBA" id="ARBA00022448"/>
    </source>
</evidence>
<feature type="transmembrane region" description="Helical" evidence="6">
    <location>
        <begin position="272"/>
        <end position="290"/>
    </location>
</feature>
<evidence type="ECO:0000256" key="5">
    <source>
        <dbReference type="ARBA" id="ARBA00023136"/>
    </source>
</evidence>
<dbReference type="InterPro" id="IPR020846">
    <property type="entry name" value="MFS_dom"/>
</dbReference>
<evidence type="ECO:0000259" key="7">
    <source>
        <dbReference type="PROSITE" id="PS50850"/>
    </source>
</evidence>
<evidence type="ECO:0000256" key="3">
    <source>
        <dbReference type="ARBA" id="ARBA00022692"/>
    </source>
</evidence>
<feature type="transmembrane region" description="Helical" evidence="6">
    <location>
        <begin position="385"/>
        <end position="406"/>
    </location>
</feature>
<keyword evidence="2" id="KW-0813">Transport</keyword>
<feature type="transmembrane region" description="Helical" evidence="6">
    <location>
        <begin position="359"/>
        <end position="379"/>
    </location>
</feature>
<dbReference type="InterPro" id="IPR052983">
    <property type="entry name" value="MFS_Riboflavin_Transporter"/>
</dbReference>
<dbReference type="PANTHER" id="PTHR43385:SF1">
    <property type="entry name" value="RIBOFLAVIN TRANSPORTER RIBJ"/>
    <property type="match status" value="1"/>
</dbReference>
<keyword evidence="5 6" id="KW-0472">Membrane</keyword>
<feature type="domain" description="Major facilitator superfamily (MFS) profile" evidence="7">
    <location>
        <begin position="19"/>
        <end position="411"/>
    </location>
</feature>
<dbReference type="EMBL" id="JACCFY010000001">
    <property type="protein sequence ID" value="NYJ77485.1"/>
    <property type="molecule type" value="Genomic_DNA"/>
</dbReference>
<dbReference type="AlphaFoldDB" id="A0A7Z0GK72"/>
<dbReference type="PANTHER" id="PTHR43385">
    <property type="entry name" value="RIBOFLAVIN TRANSPORTER RIBJ"/>
    <property type="match status" value="1"/>
</dbReference>
<feature type="transmembrane region" description="Helical" evidence="6">
    <location>
        <begin position="115"/>
        <end position="135"/>
    </location>
</feature>
<dbReference type="Proteomes" id="UP000535437">
    <property type="component" value="Unassembled WGS sequence"/>
</dbReference>